<sequence length="68" mass="7612">MDLKEAYNPLYLSVVLFGSFASSNQKAKRAMKHTLCNLNGKTATGQLTVLLQHTVYDILFTKKPKNPI</sequence>
<reference evidence="2" key="1">
    <citation type="submission" date="2017-04" db="EMBL/GenBank/DDBJ databases">
        <authorList>
            <person name="Varghese N."/>
            <person name="Submissions S."/>
        </authorList>
    </citation>
    <scope>NUCLEOTIDE SEQUENCE [LARGE SCALE GENOMIC DNA]</scope>
    <source>
        <strain evidence="2">DSM 19835</strain>
    </source>
</reference>
<proteinExistence type="predicted"/>
<dbReference type="Proteomes" id="UP000193420">
    <property type="component" value="Unassembled WGS sequence"/>
</dbReference>
<accession>A0A1X7LGS2</accession>
<keyword evidence="2" id="KW-1185">Reference proteome</keyword>
<dbReference type="AlphaFoldDB" id="A0A1X7LGS2"/>
<evidence type="ECO:0000313" key="2">
    <source>
        <dbReference type="Proteomes" id="UP000193420"/>
    </source>
</evidence>
<dbReference type="EMBL" id="FXAO01000016">
    <property type="protein sequence ID" value="SMG53068.1"/>
    <property type="molecule type" value="Genomic_DNA"/>
</dbReference>
<gene>
    <name evidence="1" type="ORF">SAMN03080602_04327</name>
</gene>
<dbReference type="RefSeq" id="WP_085500972.1">
    <property type="nucleotide sequence ID" value="NZ_FXAO01000016.1"/>
</dbReference>
<organism evidence="1 2">
    <name type="scientific">Arenibacter troitsensis</name>
    <dbReference type="NCBI Taxonomy" id="188872"/>
    <lineage>
        <taxon>Bacteria</taxon>
        <taxon>Pseudomonadati</taxon>
        <taxon>Bacteroidota</taxon>
        <taxon>Flavobacteriia</taxon>
        <taxon>Flavobacteriales</taxon>
        <taxon>Flavobacteriaceae</taxon>
        <taxon>Arenibacter</taxon>
    </lineage>
</organism>
<name>A0A1X7LGS2_9FLAO</name>
<protein>
    <submittedName>
        <fullName evidence="1">Uncharacterized protein</fullName>
    </submittedName>
</protein>
<evidence type="ECO:0000313" key="1">
    <source>
        <dbReference type="EMBL" id="SMG53068.1"/>
    </source>
</evidence>